<reference evidence="1" key="1">
    <citation type="submission" date="2020-02" db="EMBL/GenBank/DDBJ databases">
        <authorList>
            <person name="Palmer J.M."/>
        </authorList>
    </citation>
    <scope>NUCLEOTIDE SEQUENCE</scope>
    <source>
        <strain evidence="1">EPUS1.4</strain>
        <tissue evidence="1">Thallus</tissue>
    </source>
</reference>
<evidence type="ECO:0000313" key="2">
    <source>
        <dbReference type="Proteomes" id="UP000606974"/>
    </source>
</evidence>
<comment type="caution">
    <text evidence="1">The sequence shown here is derived from an EMBL/GenBank/DDBJ whole genome shotgun (WGS) entry which is preliminary data.</text>
</comment>
<sequence>MKVKGDAVGVQRSCVLEPPQTFKIFMGWSEVRVPAGPNLPRFTECLTFVSADRDPSPGGDKLRNIDDNGGGVFRMLRPDVQDMERRRLGLEKSEVIRASLQIM</sequence>
<name>A0A8H7ALG9_9EURO</name>
<proteinExistence type="predicted"/>
<evidence type="ECO:0000313" key="1">
    <source>
        <dbReference type="EMBL" id="KAF7511350.1"/>
    </source>
</evidence>
<gene>
    <name evidence="1" type="ORF">GJ744_004915</name>
</gene>
<organism evidence="1 2">
    <name type="scientific">Endocarpon pusillum</name>
    <dbReference type="NCBI Taxonomy" id="364733"/>
    <lineage>
        <taxon>Eukaryota</taxon>
        <taxon>Fungi</taxon>
        <taxon>Dikarya</taxon>
        <taxon>Ascomycota</taxon>
        <taxon>Pezizomycotina</taxon>
        <taxon>Eurotiomycetes</taxon>
        <taxon>Chaetothyriomycetidae</taxon>
        <taxon>Verrucariales</taxon>
        <taxon>Verrucariaceae</taxon>
        <taxon>Endocarpon</taxon>
    </lineage>
</organism>
<accession>A0A8H7ALG9</accession>
<dbReference type="Proteomes" id="UP000606974">
    <property type="component" value="Unassembled WGS sequence"/>
</dbReference>
<dbReference type="AlphaFoldDB" id="A0A8H7ALG9"/>
<protein>
    <submittedName>
        <fullName evidence="1">Uncharacterized protein</fullName>
    </submittedName>
</protein>
<dbReference type="EMBL" id="JAACFV010000021">
    <property type="protein sequence ID" value="KAF7511350.1"/>
    <property type="molecule type" value="Genomic_DNA"/>
</dbReference>
<keyword evidence="2" id="KW-1185">Reference proteome</keyword>